<accession>A0AC61Y8P0</accession>
<reference evidence="1" key="1">
    <citation type="submission" date="2019-09" db="EMBL/GenBank/DDBJ databases">
        <authorList>
            <person name="Rodrigo-Torres L."/>
            <person name="Arahal R. D."/>
            <person name="Lucena T."/>
        </authorList>
    </citation>
    <scope>NUCLEOTIDE SEQUENCE</scope>
    <source>
        <strain evidence="1">ISS653</strain>
    </source>
</reference>
<dbReference type="Proteomes" id="UP000356253">
    <property type="component" value="Unassembled WGS sequence"/>
</dbReference>
<organism evidence="1 2">
    <name type="scientific">Mesonia oceanica</name>
    <dbReference type="NCBI Taxonomy" id="2687242"/>
    <lineage>
        <taxon>Bacteria</taxon>
        <taxon>Pseudomonadati</taxon>
        <taxon>Bacteroidota</taxon>
        <taxon>Flavobacteriia</taxon>
        <taxon>Flavobacteriales</taxon>
        <taxon>Flavobacteriaceae</taxon>
        <taxon>Mesonia</taxon>
    </lineage>
</organism>
<evidence type="ECO:0000313" key="1">
    <source>
        <dbReference type="EMBL" id="VVV00869.1"/>
    </source>
</evidence>
<protein>
    <submittedName>
        <fullName evidence="1">Uncharacterized protein</fullName>
    </submittedName>
</protein>
<comment type="caution">
    <text evidence="1">The sequence shown here is derived from an EMBL/GenBank/DDBJ whole genome shotgun (WGS) entry which is preliminary data.</text>
</comment>
<name>A0AC61Y8P0_9FLAO</name>
<proteinExistence type="predicted"/>
<dbReference type="EMBL" id="CABVMM010000008">
    <property type="protein sequence ID" value="VVV00869.1"/>
    <property type="molecule type" value="Genomic_DNA"/>
</dbReference>
<evidence type="ECO:0000313" key="2">
    <source>
        <dbReference type="Proteomes" id="UP000356253"/>
    </source>
</evidence>
<keyword evidence="2" id="KW-1185">Reference proteome</keyword>
<sequence>MGKNKEAIKEIYDVKTWLQIHISQLTYVRNLIIIISTAEIGFLVNILMNKCLTDIEINFGLISLTFGVTSIIFGFYIAYHESENFRLKGRISRQIIKGGEYMEDEDKCTKLERGNKIFFKGQLLVLSLSLIFLSLMVFSYIS</sequence>
<gene>
    <name evidence="1" type="ORF">FVB9532_02145</name>
</gene>